<feature type="region of interest" description="Disordered" evidence="1">
    <location>
        <begin position="57"/>
        <end position="104"/>
    </location>
</feature>
<dbReference type="AlphaFoldDB" id="A0A931GTX0"/>
<dbReference type="EMBL" id="JADOUA010000001">
    <property type="protein sequence ID" value="MBG6092509.1"/>
    <property type="molecule type" value="Genomic_DNA"/>
</dbReference>
<dbReference type="RefSeq" id="WP_197016853.1">
    <property type="nucleotide sequence ID" value="NZ_BAABES010000009.1"/>
</dbReference>
<evidence type="ECO:0000256" key="1">
    <source>
        <dbReference type="SAM" id="MobiDB-lite"/>
    </source>
</evidence>
<evidence type="ECO:0000313" key="3">
    <source>
        <dbReference type="Proteomes" id="UP000614047"/>
    </source>
</evidence>
<feature type="region of interest" description="Disordered" evidence="1">
    <location>
        <begin position="1"/>
        <end position="23"/>
    </location>
</feature>
<sequence>MAVPPDGPVGHQPYGDIAGGASGRAYPQAVGGRLRAAFEQGERGRQPDVGVVVVAERQRDGQGDKGRAQRGGAEAAESAGAGTAPHAGGGSGPRGHAFPLLAGR</sequence>
<proteinExistence type="predicted"/>
<dbReference type="Proteomes" id="UP000614047">
    <property type="component" value="Unassembled WGS sequence"/>
</dbReference>
<accession>A0A931GTX0</accession>
<organism evidence="2 3">
    <name type="scientific">Actinomadura viridis</name>
    <dbReference type="NCBI Taxonomy" id="58110"/>
    <lineage>
        <taxon>Bacteria</taxon>
        <taxon>Bacillati</taxon>
        <taxon>Actinomycetota</taxon>
        <taxon>Actinomycetes</taxon>
        <taxon>Streptosporangiales</taxon>
        <taxon>Thermomonosporaceae</taxon>
        <taxon>Actinomadura</taxon>
    </lineage>
</organism>
<feature type="compositionally biased region" description="Basic and acidic residues" evidence="1">
    <location>
        <begin position="57"/>
        <end position="67"/>
    </location>
</feature>
<feature type="compositionally biased region" description="Low complexity" evidence="1">
    <location>
        <begin position="70"/>
        <end position="86"/>
    </location>
</feature>
<comment type="caution">
    <text evidence="2">The sequence shown here is derived from an EMBL/GenBank/DDBJ whole genome shotgun (WGS) entry which is preliminary data.</text>
</comment>
<gene>
    <name evidence="2" type="ORF">IW256_006622</name>
</gene>
<name>A0A931GTX0_9ACTN</name>
<keyword evidence="3" id="KW-1185">Reference proteome</keyword>
<reference evidence="2" key="1">
    <citation type="submission" date="2020-11" db="EMBL/GenBank/DDBJ databases">
        <title>Sequencing the genomes of 1000 actinobacteria strains.</title>
        <authorList>
            <person name="Klenk H.-P."/>
        </authorList>
    </citation>
    <scope>NUCLEOTIDE SEQUENCE</scope>
    <source>
        <strain evidence="2">DSM 43175</strain>
    </source>
</reference>
<protein>
    <submittedName>
        <fullName evidence="2">Uncharacterized protein</fullName>
    </submittedName>
</protein>
<evidence type="ECO:0000313" key="2">
    <source>
        <dbReference type="EMBL" id="MBG6092509.1"/>
    </source>
</evidence>